<dbReference type="OMA" id="TEVRCER"/>
<dbReference type="Pfam" id="PF08207">
    <property type="entry name" value="EFP_N"/>
    <property type="match status" value="1"/>
</dbReference>
<name>A0A0S4IL43_BODSA</name>
<dbReference type="InterPro" id="IPR014722">
    <property type="entry name" value="Rib_uL2_dom2"/>
</dbReference>
<dbReference type="GO" id="GO:0003746">
    <property type="term" value="F:translation elongation factor activity"/>
    <property type="evidence" value="ECO:0007669"/>
    <property type="project" value="UniProtKB-KW"/>
</dbReference>
<evidence type="ECO:0000313" key="2">
    <source>
        <dbReference type="EMBL" id="CUE68944.1"/>
    </source>
</evidence>
<keyword evidence="3" id="KW-1185">Reference proteome</keyword>
<keyword evidence="2" id="KW-0251">Elongation factor</keyword>
<dbReference type="Gene3D" id="2.30.30.30">
    <property type="match status" value="1"/>
</dbReference>
<dbReference type="InterPro" id="IPR008991">
    <property type="entry name" value="Translation_prot_SH3-like_sf"/>
</dbReference>
<organism evidence="2 3">
    <name type="scientific">Bodo saltans</name>
    <name type="common">Flagellated protozoan</name>
    <dbReference type="NCBI Taxonomy" id="75058"/>
    <lineage>
        <taxon>Eukaryota</taxon>
        <taxon>Discoba</taxon>
        <taxon>Euglenozoa</taxon>
        <taxon>Kinetoplastea</taxon>
        <taxon>Metakinetoplastina</taxon>
        <taxon>Eubodonida</taxon>
        <taxon>Bodonidae</taxon>
        <taxon>Bodo</taxon>
    </lineage>
</organism>
<dbReference type="PANTHER" id="PTHR30053:SF14">
    <property type="entry name" value="TRANSLATION ELONGATION FACTOR KOW-LIKE DOMAIN-CONTAINING PROTEIN"/>
    <property type="match status" value="1"/>
</dbReference>
<dbReference type="AlphaFoldDB" id="A0A0S4IL43"/>
<proteinExistence type="predicted"/>
<protein>
    <submittedName>
        <fullName evidence="2">Bacterial-type elongation factor P-like protein, putative</fullName>
    </submittedName>
</protein>
<dbReference type="PANTHER" id="PTHR30053">
    <property type="entry name" value="ELONGATION FACTOR P"/>
    <property type="match status" value="1"/>
</dbReference>
<dbReference type="OrthoDB" id="269570at2759"/>
<evidence type="ECO:0000313" key="3">
    <source>
        <dbReference type="Proteomes" id="UP000051952"/>
    </source>
</evidence>
<reference evidence="3" key="1">
    <citation type="submission" date="2015-09" db="EMBL/GenBank/DDBJ databases">
        <authorList>
            <consortium name="Pathogen Informatics"/>
        </authorList>
    </citation>
    <scope>NUCLEOTIDE SEQUENCE [LARGE SCALE GENOMIC DNA]</scope>
    <source>
        <strain evidence="3">Lake Konstanz</strain>
    </source>
</reference>
<feature type="domain" description="Translation elongation factor KOW-like" evidence="1">
    <location>
        <begin position="54"/>
        <end position="101"/>
    </location>
</feature>
<dbReference type="InterPro" id="IPR020599">
    <property type="entry name" value="Transl_elong_fac_P/YeiP"/>
</dbReference>
<dbReference type="EMBL" id="CYKH01000072">
    <property type="protein sequence ID" value="CUE68944.1"/>
    <property type="molecule type" value="Genomic_DNA"/>
</dbReference>
<dbReference type="InterPro" id="IPR013185">
    <property type="entry name" value="Transl_elong_KOW-like"/>
</dbReference>
<accession>A0A0S4IL43</accession>
<dbReference type="GO" id="GO:0005737">
    <property type="term" value="C:cytoplasm"/>
    <property type="evidence" value="ECO:0007669"/>
    <property type="project" value="TreeGrafter"/>
</dbReference>
<dbReference type="VEuPathDB" id="TriTrypDB:BSAL_51870"/>
<gene>
    <name evidence="2" type="ORF">BSAL_51870</name>
</gene>
<sequence length="247" mass="27068">MGCSFVLLLHNTHTQVMFLRRSGRCLSSTALLGGMVGSSSALHDVKRDIFSDKVRAGMVLAVDKRYYRVTANSRSQKGQNAASFNIKLSEVGTGKKKEVTAGQGHDFTEVRCERVRLLFSGFDDDDQACFVFPEHSAEAGKEVNIKGDSLPEVQQKYLAVSMPVDILHIMPEDESGNEAKDVWAEVIMPTNYVYTVERITLKGLYKMASFVECDGVVSVNDGVQALEKVRVNFKPDGTAAFAGKASS</sequence>
<evidence type="ECO:0000259" key="1">
    <source>
        <dbReference type="Pfam" id="PF08207"/>
    </source>
</evidence>
<dbReference type="SUPFAM" id="SSF50104">
    <property type="entry name" value="Translation proteins SH3-like domain"/>
    <property type="match status" value="1"/>
</dbReference>
<keyword evidence="2" id="KW-0648">Protein biosynthesis</keyword>
<dbReference type="Proteomes" id="UP000051952">
    <property type="component" value="Unassembled WGS sequence"/>
</dbReference>